<sequence length="683" mass="75920">MLVRSTVATANKANERISLRQPHEDEDDDLPMLECNRASYGTPHEPNMLLSTVNEPIDGELEGQMHVWVYEARQLTAPCAMTDAVYDQYRFCIRCTLFGAMQQSSCNNKGNKSNPVWRQAENESRDGTCGHFVWTFGSTENGVGKGRSITGDISACELNIEIICGESVVTSAIVPLQEFLLASKNNVSGVSRLGSHWLPLARNTGLLNISLEFASRHTRTIMFHGTGATSSHTDMVVYPRKNRTVPRHTQESTKVQSSNDIVVSKTGGVTLYIPTHEKKSTNTKDQSLKARPEARKTSATMSDDQLEKQLQDLYNFGISNKVPERRDSDTISVTSDYSCDHSNLSRYSRQPSTCASDVLVYNELIQDMESVLKCTNDSSSRKDKNSAFSKFHMKSRRSSRRPLNLTKPFDRIQSLWQGAKHRGSNASNSSIEHHSRRKRDSCVSSTISSPIPASPINEGGIILFGSQNLPSQVPLQRSTSRDHVHETATRAERNAAAGQRRRSLPVNTFSLEYRQEMLQQHQRKRAQRKQIEAQLLKSTLLSNADPLLLHRSESLHSLTDMYLSKTGDVHSVQVTMPAIDSASNRSLQKSSTSRTSARRHSGSNVVYINGAPLCIGKIIHLGTEPGVVRYIGTTRFATGTWVGIELCKPKGKNNGTVDGHRYFSCAPDHGIFIRASRLELSAQ</sequence>
<feature type="compositionally biased region" description="Basic and acidic residues" evidence="1">
    <location>
        <begin position="277"/>
        <end position="296"/>
    </location>
</feature>
<evidence type="ECO:0000259" key="2">
    <source>
        <dbReference type="PROSITE" id="PS50245"/>
    </source>
</evidence>
<dbReference type="OMA" id="HVWVYEA"/>
<protein>
    <submittedName>
        <fullName evidence="3">Cytoskeleton-associated protein and related proteins</fullName>
    </submittedName>
</protein>
<feature type="compositionally biased region" description="Basic residues" evidence="1">
    <location>
        <begin position="391"/>
        <end position="400"/>
    </location>
</feature>
<dbReference type="OrthoDB" id="2130750at2759"/>
<feature type="region of interest" description="Disordered" evidence="1">
    <location>
        <begin position="417"/>
        <end position="451"/>
    </location>
</feature>
<dbReference type="GeneID" id="36403639"/>
<proteinExistence type="predicted"/>
<dbReference type="SMART" id="SM01052">
    <property type="entry name" value="CAP_GLY"/>
    <property type="match status" value="1"/>
</dbReference>
<reference evidence="4" key="1">
    <citation type="submission" date="2014-09" db="EMBL/GenBank/DDBJ databases">
        <authorList>
            <person name="Sharma Rahul"/>
            <person name="Thines Marco"/>
        </authorList>
    </citation>
    <scope>NUCLEOTIDE SEQUENCE [LARGE SCALE GENOMIC DNA]</scope>
</reference>
<dbReference type="RefSeq" id="XP_024574884.1">
    <property type="nucleotide sequence ID" value="XM_024723960.1"/>
</dbReference>
<dbReference type="InterPro" id="IPR036859">
    <property type="entry name" value="CAP-Gly_dom_sf"/>
</dbReference>
<dbReference type="EMBL" id="CCYD01000322">
    <property type="protein sequence ID" value="CEG38515.1"/>
    <property type="molecule type" value="Genomic_DNA"/>
</dbReference>
<dbReference type="Pfam" id="PF01302">
    <property type="entry name" value="CAP_GLY"/>
    <property type="match status" value="1"/>
</dbReference>
<dbReference type="PROSITE" id="PS00845">
    <property type="entry name" value="CAP_GLY_1"/>
    <property type="match status" value="1"/>
</dbReference>
<feature type="region of interest" description="Disordered" evidence="1">
    <location>
        <begin position="376"/>
        <end position="404"/>
    </location>
</feature>
<evidence type="ECO:0000313" key="4">
    <source>
        <dbReference type="Proteomes" id="UP000054928"/>
    </source>
</evidence>
<feature type="region of interest" description="Disordered" evidence="1">
    <location>
        <begin position="7"/>
        <end position="31"/>
    </location>
</feature>
<dbReference type="AlphaFoldDB" id="A0A0N7L4F3"/>
<name>A0A0N7L4F3_PLAHL</name>
<feature type="region of interest" description="Disordered" evidence="1">
    <location>
        <begin position="580"/>
        <end position="600"/>
    </location>
</feature>
<dbReference type="InterPro" id="IPR000938">
    <property type="entry name" value="CAP-Gly_domain"/>
</dbReference>
<dbReference type="STRING" id="4781.A0A0N7L4F3"/>
<dbReference type="PROSITE" id="PS50245">
    <property type="entry name" value="CAP_GLY_2"/>
    <property type="match status" value="1"/>
</dbReference>
<dbReference type="PANTHER" id="PTHR18916">
    <property type="entry name" value="DYNACTIN 1-RELATED MICROTUBULE-BINDING"/>
    <property type="match status" value="1"/>
</dbReference>
<evidence type="ECO:0000256" key="1">
    <source>
        <dbReference type="SAM" id="MobiDB-lite"/>
    </source>
</evidence>
<dbReference type="SUPFAM" id="SSF74924">
    <property type="entry name" value="Cap-Gly domain"/>
    <property type="match status" value="1"/>
</dbReference>
<accession>A0A0N7L4F3</accession>
<organism evidence="3 4">
    <name type="scientific">Plasmopara halstedii</name>
    <name type="common">Downy mildew of sunflower</name>
    <dbReference type="NCBI Taxonomy" id="4781"/>
    <lineage>
        <taxon>Eukaryota</taxon>
        <taxon>Sar</taxon>
        <taxon>Stramenopiles</taxon>
        <taxon>Oomycota</taxon>
        <taxon>Peronosporomycetes</taxon>
        <taxon>Peronosporales</taxon>
        <taxon>Peronosporaceae</taxon>
        <taxon>Plasmopara</taxon>
    </lineage>
</organism>
<feature type="region of interest" description="Disordered" evidence="1">
    <location>
        <begin position="277"/>
        <end position="305"/>
    </location>
</feature>
<keyword evidence="4" id="KW-1185">Reference proteome</keyword>
<dbReference type="Gene3D" id="2.30.30.190">
    <property type="entry name" value="CAP Gly-rich-like domain"/>
    <property type="match status" value="1"/>
</dbReference>
<dbReference type="Proteomes" id="UP000054928">
    <property type="component" value="Unassembled WGS sequence"/>
</dbReference>
<feature type="compositionally biased region" description="Basic and acidic residues" evidence="1">
    <location>
        <begin position="13"/>
        <end position="23"/>
    </location>
</feature>
<feature type="domain" description="CAP-Gly" evidence="2">
    <location>
        <begin position="632"/>
        <end position="674"/>
    </location>
</feature>
<evidence type="ECO:0000313" key="3">
    <source>
        <dbReference type="EMBL" id="CEG38515.1"/>
    </source>
</evidence>